<organism evidence="3 4">
    <name type="scientific">Ponticaulis profundi</name>
    <dbReference type="NCBI Taxonomy" id="2665222"/>
    <lineage>
        <taxon>Bacteria</taxon>
        <taxon>Pseudomonadati</taxon>
        <taxon>Pseudomonadota</taxon>
        <taxon>Alphaproteobacteria</taxon>
        <taxon>Hyphomonadales</taxon>
        <taxon>Hyphomonadaceae</taxon>
        <taxon>Ponticaulis</taxon>
    </lineage>
</organism>
<dbReference type="Pfam" id="PF16220">
    <property type="entry name" value="DUF4880"/>
    <property type="match status" value="1"/>
</dbReference>
<accession>A0ABW1SCY8</accession>
<dbReference type="InterPro" id="IPR032623">
    <property type="entry name" value="FecR_N"/>
</dbReference>
<evidence type="ECO:0000259" key="1">
    <source>
        <dbReference type="Pfam" id="PF04773"/>
    </source>
</evidence>
<dbReference type="RefSeq" id="WP_377380439.1">
    <property type="nucleotide sequence ID" value="NZ_JBHSSW010000028.1"/>
</dbReference>
<feature type="domain" description="FecR N-terminal" evidence="2">
    <location>
        <begin position="17"/>
        <end position="54"/>
    </location>
</feature>
<name>A0ABW1SCY8_9PROT</name>
<dbReference type="Gene3D" id="3.55.50.30">
    <property type="match status" value="1"/>
</dbReference>
<dbReference type="InterPro" id="IPR006860">
    <property type="entry name" value="FecR"/>
</dbReference>
<evidence type="ECO:0000313" key="4">
    <source>
        <dbReference type="Proteomes" id="UP001596303"/>
    </source>
</evidence>
<dbReference type="PIRSF" id="PIRSF018266">
    <property type="entry name" value="FecR"/>
    <property type="match status" value="1"/>
</dbReference>
<dbReference type="InterPro" id="IPR012373">
    <property type="entry name" value="Ferrdict_sens_TM"/>
</dbReference>
<dbReference type="PANTHER" id="PTHR30273:SF2">
    <property type="entry name" value="PROTEIN FECR"/>
    <property type="match status" value="1"/>
</dbReference>
<dbReference type="Proteomes" id="UP001596303">
    <property type="component" value="Unassembled WGS sequence"/>
</dbReference>
<dbReference type="PANTHER" id="PTHR30273">
    <property type="entry name" value="PERIPLASMIC SIGNAL SENSOR AND SIGMA FACTOR ACTIVATOR FECR-RELATED"/>
    <property type="match status" value="1"/>
</dbReference>
<gene>
    <name evidence="3" type="ORF">ACFQDM_15090</name>
</gene>
<dbReference type="Pfam" id="PF04773">
    <property type="entry name" value="FecR"/>
    <property type="match status" value="1"/>
</dbReference>
<evidence type="ECO:0000313" key="3">
    <source>
        <dbReference type="EMBL" id="MFC6199410.1"/>
    </source>
</evidence>
<keyword evidence="4" id="KW-1185">Reference proteome</keyword>
<dbReference type="EMBL" id="JBHSSW010000028">
    <property type="protein sequence ID" value="MFC6199410.1"/>
    <property type="molecule type" value="Genomic_DNA"/>
</dbReference>
<feature type="domain" description="FecR protein" evidence="1">
    <location>
        <begin position="122"/>
        <end position="215"/>
    </location>
</feature>
<protein>
    <submittedName>
        <fullName evidence="3">FecR family protein</fullName>
    </submittedName>
</protein>
<proteinExistence type="predicted"/>
<evidence type="ECO:0000259" key="2">
    <source>
        <dbReference type="Pfam" id="PF16220"/>
    </source>
</evidence>
<reference evidence="4" key="1">
    <citation type="journal article" date="2019" name="Int. J. Syst. Evol. Microbiol.">
        <title>The Global Catalogue of Microorganisms (GCM) 10K type strain sequencing project: providing services to taxonomists for standard genome sequencing and annotation.</title>
        <authorList>
            <consortium name="The Broad Institute Genomics Platform"/>
            <consortium name="The Broad Institute Genome Sequencing Center for Infectious Disease"/>
            <person name="Wu L."/>
            <person name="Ma J."/>
        </authorList>
    </citation>
    <scope>NUCLEOTIDE SEQUENCE [LARGE SCALE GENOMIC DNA]</scope>
    <source>
        <strain evidence="4">CGMCC-1.15741</strain>
    </source>
</reference>
<dbReference type="Gene3D" id="2.60.120.1440">
    <property type="match status" value="1"/>
</dbReference>
<sequence>MNTETNSIELSRTVLNEAADWVLRIEESPEILTTEAFEAWLYASAAHRSAFAMMSNTWGATAGVMASQKAPRSDQRARGFQFQSLMSRPAAWMSMAGVFMACAAALVFSADLGTEAVQWQAAYSTDTAEIKNVQLADGTELFLDARSTADAAFTEHSRVLTLQSGRLFVDVQRDESKPFVVELNDETEFTALGTAYAVERLNDGWRLEVYEGQVRVDGLSRPLVLTADEGAQFTSNQLARFDMKNTLVVEQPNWASERIVFDGETLEEALIAFARYSDDTISVDGARLKSFRISGTFKLTEPDAFVETVSQLTGARAIREGSKIRLRQDG</sequence>
<comment type="caution">
    <text evidence="3">The sequence shown here is derived from an EMBL/GenBank/DDBJ whole genome shotgun (WGS) entry which is preliminary data.</text>
</comment>